<dbReference type="RefSeq" id="WP_154617557.1">
    <property type="nucleotide sequence ID" value="NZ_WLXE01000007.1"/>
</dbReference>
<accession>A0A6L6G9J3</accession>
<dbReference type="EMBL" id="WLXI01000043">
    <property type="protein sequence ID" value="MTD01837.1"/>
    <property type="molecule type" value="Genomic_DNA"/>
</dbReference>
<name>A0A6L6G9J3_STRUB</name>
<evidence type="ECO:0000313" key="2">
    <source>
        <dbReference type="Proteomes" id="UP000483839"/>
    </source>
</evidence>
<gene>
    <name evidence="1" type="ORF">GKS16_06095</name>
</gene>
<organism evidence="1 2">
    <name type="scientific">Streptococcus uberis</name>
    <dbReference type="NCBI Taxonomy" id="1349"/>
    <lineage>
        <taxon>Bacteria</taxon>
        <taxon>Bacillati</taxon>
        <taxon>Bacillota</taxon>
        <taxon>Bacilli</taxon>
        <taxon>Lactobacillales</taxon>
        <taxon>Streptococcaceae</taxon>
        <taxon>Streptococcus</taxon>
    </lineage>
</organism>
<dbReference type="Proteomes" id="UP000483839">
    <property type="component" value="Unassembled WGS sequence"/>
</dbReference>
<sequence length="76" mass="8569">MIEVERQPKNTYSRIRCSNNIYDEITNIANECDLTLKEVTDALLNYGLANAQIISSEKVVTESKLVIGDFDNDSNN</sequence>
<protein>
    <submittedName>
        <fullName evidence="1">Uncharacterized protein</fullName>
    </submittedName>
</protein>
<dbReference type="AlphaFoldDB" id="A0A6L6G9J3"/>
<comment type="caution">
    <text evidence="1">The sequence shown here is derived from an EMBL/GenBank/DDBJ whole genome shotgun (WGS) entry which is preliminary data.</text>
</comment>
<proteinExistence type="predicted"/>
<evidence type="ECO:0000313" key="1">
    <source>
        <dbReference type="EMBL" id="MTD01837.1"/>
    </source>
</evidence>
<reference evidence="1 2" key="1">
    <citation type="submission" date="2019-11" db="EMBL/GenBank/DDBJ databases">
        <title>Streptococcus uberis isolated from clinical mastitis cases on a southeastern Queensland dairy.</title>
        <authorList>
            <person name="Workentine M.L."/>
            <person name="Price R."/>
            <person name="Olchowy T."/>
        </authorList>
    </citation>
    <scope>NUCLEOTIDE SEQUENCE [LARGE SCALE GENOMIC DNA]</scope>
    <source>
        <strain evidence="1 2">OLC4459-A17</strain>
    </source>
</reference>